<dbReference type="InterPro" id="IPR029063">
    <property type="entry name" value="SAM-dependent_MTases_sf"/>
</dbReference>
<dbReference type="SUPFAM" id="SSF53335">
    <property type="entry name" value="S-adenosyl-L-methionine-dependent methyltransferases"/>
    <property type="match status" value="1"/>
</dbReference>
<dbReference type="CDD" id="cd02440">
    <property type="entry name" value="AdoMet_MTases"/>
    <property type="match status" value="1"/>
</dbReference>
<dbReference type="PANTHER" id="PTHR14614:SF132">
    <property type="entry name" value="PROTEIN-LYSINE METHYLTRANSFERASE C42C1.13"/>
    <property type="match status" value="1"/>
</dbReference>
<dbReference type="PANTHER" id="PTHR14614">
    <property type="entry name" value="HEPATOCELLULAR CARCINOMA-ASSOCIATED ANTIGEN"/>
    <property type="match status" value="1"/>
</dbReference>
<evidence type="ECO:0008006" key="2">
    <source>
        <dbReference type="Google" id="ProtNLM"/>
    </source>
</evidence>
<gene>
    <name evidence="1" type="ORF">EGYM00163_LOCUS8247</name>
</gene>
<dbReference type="Pfam" id="PF10294">
    <property type="entry name" value="Methyltransf_16"/>
    <property type="match status" value="1"/>
</dbReference>
<dbReference type="InterPro" id="IPR019410">
    <property type="entry name" value="Methyltransf_16"/>
</dbReference>
<accession>A0A7S4CHP6</accession>
<proteinExistence type="predicted"/>
<protein>
    <recommendedName>
        <fullName evidence="2">Calmodulin-lysine N-methyltransferase</fullName>
    </recommendedName>
</protein>
<dbReference type="Gene3D" id="3.40.50.150">
    <property type="entry name" value="Vaccinia Virus protein VP39"/>
    <property type="match status" value="1"/>
</dbReference>
<sequence>MCRSGLYKSCVQQFGCGSCATMCQGGPHGSILKPSAFRLPPVCHSTRIFEEYGGLKIFLDPTAFGQDTGGDVWLGGLALTQLLYGRPSAVAGKRVLELGSGTGFVGLALARLRPEVVVLTDQVSLLPLLRKNLAANNFTDVDSEEPQVLVTTLDWECSLLDPVVMRQRPFDVVVASEVLYEPLAVRSFTATLLNVCDPHTVVYIGCCFYSEDHVRLTNMFLAKVARRFTWEDVTAECKNCRAFSRQGVVLYRLTPIVAEPRRVNNVVHQTCV</sequence>
<evidence type="ECO:0000313" key="1">
    <source>
        <dbReference type="EMBL" id="CAE0797127.1"/>
    </source>
</evidence>
<dbReference type="AlphaFoldDB" id="A0A7S4CHP6"/>
<organism evidence="1">
    <name type="scientific">Eutreptiella gymnastica</name>
    <dbReference type="NCBI Taxonomy" id="73025"/>
    <lineage>
        <taxon>Eukaryota</taxon>
        <taxon>Discoba</taxon>
        <taxon>Euglenozoa</taxon>
        <taxon>Euglenida</taxon>
        <taxon>Spirocuta</taxon>
        <taxon>Euglenophyceae</taxon>
        <taxon>Eutreptiales</taxon>
        <taxon>Eutreptiaceae</taxon>
        <taxon>Eutreptiella</taxon>
    </lineage>
</organism>
<reference evidence="1" key="1">
    <citation type="submission" date="2021-01" db="EMBL/GenBank/DDBJ databases">
        <authorList>
            <person name="Corre E."/>
            <person name="Pelletier E."/>
            <person name="Niang G."/>
            <person name="Scheremetjew M."/>
            <person name="Finn R."/>
            <person name="Kale V."/>
            <person name="Holt S."/>
            <person name="Cochrane G."/>
            <person name="Meng A."/>
            <person name="Brown T."/>
            <person name="Cohen L."/>
        </authorList>
    </citation>
    <scope>NUCLEOTIDE SEQUENCE</scope>
    <source>
        <strain evidence="1">CCMP1594</strain>
    </source>
</reference>
<name>A0A7S4CHP6_9EUGL</name>
<dbReference type="EMBL" id="HBJA01025377">
    <property type="protein sequence ID" value="CAE0797127.1"/>
    <property type="molecule type" value="Transcribed_RNA"/>
</dbReference>